<dbReference type="InterPro" id="IPR015812">
    <property type="entry name" value="Integrin_bsu"/>
</dbReference>
<keyword evidence="3" id="KW-0812">Transmembrane</keyword>
<dbReference type="GO" id="GO:0001540">
    <property type="term" value="F:amyloid-beta binding"/>
    <property type="evidence" value="ECO:0007669"/>
    <property type="project" value="TreeGrafter"/>
</dbReference>
<name>A0A6P3RNU6_PTEVA</name>
<evidence type="ECO:0000256" key="1">
    <source>
        <dbReference type="ARBA" id="ARBA00004479"/>
    </source>
</evidence>
<organism evidence="9 10">
    <name type="scientific">Pteropus vampyrus</name>
    <name type="common">Large flying fox</name>
    <dbReference type="NCBI Taxonomy" id="132908"/>
    <lineage>
        <taxon>Eukaryota</taxon>
        <taxon>Metazoa</taxon>
        <taxon>Chordata</taxon>
        <taxon>Craniata</taxon>
        <taxon>Vertebrata</taxon>
        <taxon>Euteleostomi</taxon>
        <taxon>Mammalia</taxon>
        <taxon>Eutheria</taxon>
        <taxon>Laurasiatheria</taxon>
        <taxon>Chiroptera</taxon>
        <taxon>Yinpterochiroptera</taxon>
        <taxon>Pteropodoidea</taxon>
        <taxon>Pteropodidae</taxon>
        <taxon>Pteropodinae</taxon>
        <taxon>Pteropus</taxon>
    </lineage>
</organism>
<keyword evidence="6" id="KW-1015">Disulfide bond</keyword>
<evidence type="ECO:0000259" key="8">
    <source>
        <dbReference type="Pfam" id="PF00362"/>
    </source>
</evidence>
<dbReference type="Gene3D" id="3.40.50.410">
    <property type="entry name" value="von Willebrand factor, type A domain"/>
    <property type="match status" value="1"/>
</dbReference>
<keyword evidence="4" id="KW-0401">Integrin</keyword>
<dbReference type="Proteomes" id="UP000515202">
    <property type="component" value="Unplaced"/>
</dbReference>
<evidence type="ECO:0000256" key="5">
    <source>
        <dbReference type="ARBA" id="ARBA00023136"/>
    </source>
</evidence>
<dbReference type="GO" id="GO:0030593">
    <property type="term" value="P:neutrophil chemotaxis"/>
    <property type="evidence" value="ECO:0007669"/>
    <property type="project" value="TreeGrafter"/>
</dbReference>
<dbReference type="KEGG" id="pvp:105310247"/>
<feature type="domain" description="Integrin beta subunit VWA" evidence="8">
    <location>
        <begin position="1"/>
        <end position="59"/>
    </location>
</feature>
<dbReference type="SUPFAM" id="SSF53300">
    <property type="entry name" value="vWA-like"/>
    <property type="match status" value="1"/>
</dbReference>
<evidence type="ECO:0000313" key="10">
    <source>
        <dbReference type="RefSeq" id="XP_011384744.1"/>
    </source>
</evidence>
<dbReference type="Pfam" id="PF00362">
    <property type="entry name" value="Integrin_beta"/>
    <property type="match status" value="1"/>
</dbReference>
<dbReference type="InterPro" id="IPR036465">
    <property type="entry name" value="vWFA_dom_sf"/>
</dbReference>
<evidence type="ECO:0000256" key="4">
    <source>
        <dbReference type="ARBA" id="ARBA00023037"/>
    </source>
</evidence>
<accession>A0A6P3RNU6</accession>
<dbReference type="GeneID" id="105310247"/>
<dbReference type="GO" id="GO:0009986">
    <property type="term" value="C:cell surface"/>
    <property type="evidence" value="ECO:0007669"/>
    <property type="project" value="TreeGrafter"/>
</dbReference>
<dbReference type="GO" id="GO:0008305">
    <property type="term" value="C:integrin complex"/>
    <property type="evidence" value="ECO:0007669"/>
    <property type="project" value="TreeGrafter"/>
</dbReference>
<dbReference type="GO" id="GO:0007159">
    <property type="term" value="P:leukocyte cell-cell adhesion"/>
    <property type="evidence" value="ECO:0007669"/>
    <property type="project" value="TreeGrafter"/>
</dbReference>
<reference evidence="10" key="1">
    <citation type="submission" date="2025-08" db="UniProtKB">
        <authorList>
            <consortium name="RefSeq"/>
        </authorList>
    </citation>
    <scope>IDENTIFICATION</scope>
    <source>
        <tissue evidence="10">Kidney</tissue>
    </source>
</reference>
<dbReference type="GO" id="GO:0033627">
    <property type="term" value="P:cell adhesion mediated by integrin"/>
    <property type="evidence" value="ECO:0007669"/>
    <property type="project" value="TreeGrafter"/>
</dbReference>
<gene>
    <name evidence="10" type="primary">LOC105310247</name>
</gene>
<dbReference type="GO" id="GO:0005925">
    <property type="term" value="C:focal adhesion"/>
    <property type="evidence" value="ECO:0007669"/>
    <property type="project" value="TreeGrafter"/>
</dbReference>
<keyword evidence="5" id="KW-0472">Membrane</keyword>
<dbReference type="OrthoDB" id="9711594at2759"/>
<dbReference type="GO" id="GO:0007160">
    <property type="term" value="P:cell-matrix adhesion"/>
    <property type="evidence" value="ECO:0007669"/>
    <property type="project" value="TreeGrafter"/>
</dbReference>
<dbReference type="PANTHER" id="PTHR10082:SF15">
    <property type="entry name" value="INTEGRIN BETA-2"/>
    <property type="match status" value="1"/>
</dbReference>
<evidence type="ECO:0000256" key="7">
    <source>
        <dbReference type="ARBA" id="ARBA00023180"/>
    </source>
</evidence>
<evidence type="ECO:0000256" key="2">
    <source>
        <dbReference type="ARBA" id="ARBA00007449"/>
    </source>
</evidence>
<dbReference type="GO" id="GO:0019901">
    <property type="term" value="F:protein kinase binding"/>
    <property type="evidence" value="ECO:0007669"/>
    <property type="project" value="TreeGrafter"/>
</dbReference>
<evidence type="ECO:0000256" key="3">
    <source>
        <dbReference type="ARBA" id="ARBA00022692"/>
    </source>
</evidence>
<sequence>MMQVAACPNEIGWRNVTRLLVFATDDGFHIAGDGKLGAILTPNDGRCHLEDNMYKRSNEFVSVPSQGCTGGGDAAQRLWRGHWARGVCGSAWGTGG</sequence>
<dbReference type="AlphaFoldDB" id="A0A6P3RNU6"/>
<dbReference type="InterPro" id="IPR002369">
    <property type="entry name" value="Integrin_bsu_VWA"/>
</dbReference>
<dbReference type="PANTHER" id="PTHR10082">
    <property type="entry name" value="INTEGRIN BETA SUBUNIT"/>
    <property type="match status" value="1"/>
</dbReference>
<comment type="similarity">
    <text evidence="2">Belongs to the integrin beta chain family.</text>
</comment>
<evidence type="ECO:0000313" key="9">
    <source>
        <dbReference type="Proteomes" id="UP000515202"/>
    </source>
</evidence>
<keyword evidence="7" id="KW-0325">Glycoprotein</keyword>
<proteinExistence type="inferred from homology"/>
<dbReference type="RefSeq" id="XP_011384744.1">
    <property type="nucleotide sequence ID" value="XM_011386442.2"/>
</dbReference>
<dbReference type="GO" id="GO:0007229">
    <property type="term" value="P:integrin-mediated signaling pathway"/>
    <property type="evidence" value="ECO:0007669"/>
    <property type="project" value="UniProtKB-KW"/>
</dbReference>
<keyword evidence="9" id="KW-1185">Reference proteome</keyword>
<dbReference type="GO" id="GO:0005178">
    <property type="term" value="F:integrin binding"/>
    <property type="evidence" value="ECO:0007669"/>
    <property type="project" value="TreeGrafter"/>
</dbReference>
<comment type="subcellular location">
    <subcellularLocation>
        <location evidence="1">Membrane</location>
        <topology evidence="1">Single-pass type I membrane protein</topology>
    </subcellularLocation>
</comment>
<protein>
    <submittedName>
        <fullName evidence="10">Integrin beta-2-like</fullName>
    </submittedName>
</protein>
<evidence type="ECO:0000256" key="6">
    <source>
        <dbReference type="ARBA" id="ARBA00023157"/>
    </source>
</evidence>